<protein>
    <submittedName>
        <fullName evidence="1">Uncharacterized protein</fullName>
    </submittedName>
</protein>
<accession>A0A699ZY88</accession>
<evidence type="ECO:0000313" key="1">
    <source>
        <dbReference type="EMBL" id="GFH26985.1"/>
    </source>
</evidence>
<proteinExistence type="predicted"/>
<gene>
    <name evidence="1" type="ORF">HaLaN_25231</name>
</gene>
<reference evidence="1 2" key="1">
    <citation type="submission" date="2020-02" db="EMBL/GenBank/DDBJ databases">
        <title>Draft genome sequence of Haematococcus lacustris strain NIES-144.</title>
        <authorList>
            <person name="Morimoto D."/>
            <person name="Nakagawa S."/>
            <person name="Yoshida T."/>
            <person name="Sawayama S."/>
        </authorList>
    </citation>
    <scope>NUCLEOTIDE SEQUENCE [LARGE SCALE GENOMIC DNA]</scope>
    <source>
        <strain evidence="1 2">NIES-144</strain>
    </source>
</reference>
<name>A0A699ZY88_HAELA</name>
<dbReference type="Proteomes" id="UP000485058">
    <property type="component" value="Unassembled WGS sequence"/>
</dbReference>
<organism evidence="1 2">
    <name type="scientific">Haematococcus lacustris</name>
    <name type="common">Green alga</name>
    <name type="synonym">Haematococcus pluvialis</name>
    <dbReference type="NCBI Taxonomy" id="44745"/>
    <lineage>
        <taxon>Eukaryota</taxon>
        <taxon>Viridiplantae</taxon>
        <taxon>Chlorophyta</taxon>
        <taxon>core chlorophytes</taxon>
        <taxon>Chlorophyceae</taxon>
        <taxon>CS clade</taxon>
        <taxon>Chlamydomonadales</taxon>
        <taxon>Haematococcaceae</taxon>
        <taxon>Haematococcus</taxon>
    </lineage>
</organism>
<comment type="caution">
    <text evidence="1">The sequence shown here is derived from an EMBL/GenBank/DDBJ whole genome shotgun (WGS) entry which is preliminary data.</text>
</comment>
<dbReference type="EMBL" id="BLLF01003309">
    <property type="protein sequence ID" value="GFH26985.1"/>
    <property type="molecule type" value="Genomic_DNA"/>
</dbReference>
<dbReference type="AlphaFoldDB" id="A0A699ZY88"/>
<keyword evidence="2" id="KW-1185">Reference proteome</keyword>
<sequence length="98" mass="10134">MDSALDLVENTSVLHTPRHEAPSGVKAVRFRRASLVTTLFTAQVGAPTCKNLPSAADIGKGKDDLNTHPPAEAAGPLDVEGCVAVPVHLSANVPRGSL</sequence>
<evidence type="ECO:0000313" key="2">
    <source>
        <dbReference type="Proteomes" id="UP000485058"/>
    </source>
</evidence>
<feature type="non-terminal residue" evidence="1">
    <location>
        <position position="98"/>
    </location>
</feature>